<comment type="caution">
    <text evidence="3">The sequence shown here is derived from an EMBL/GenBank/DDBJ whole genome shotgun (WGS) entry which is preliminary data.</text>
</comment>
<feature type="transmembrane region" description="Helical" evidence="1">
    <location>
        <begin position="7"/>
        <end position="26"/>
    </location>
</feature>
<organism evidence="3 4">
    <name type="scientific">Metabacillus endolithicus</name>
    <dbReference type="NCBI Taxonomy" id="1535204"/>
    <lineage>
        <taxon>Bacteria</taxon>
        <taxon>Bacillati</taxon>
        <taxon>Bacillota</taxon>
        <taxon>Bacilli</taxon>
        <taxon>Bacillales</taxon>
        <taxon>Bacillaceae</taxon>
        <taxon>Metabacillus</taxon>
    </lineage>
</organism>
<evidence type="ECO:0000259" key="2">
    <source>
        <dbReference type="Pfam" id="PF00149"/>
    </source>
</evidence>
<protein>
    <submittedName>
        <fullName evidence="3">Metallophosphoesterase</fullName>
    </submittedName>
</protein>
<evidence type="ECO:0000313" key="4">
    <source>
        <dbReference type="Proteomes" id="UP001597318"/>
    </source>
</evidence>
<dbReference type="Gene3D" id="3.60.21.10">
    <property type="match status" value="1"/>
</dbReference>
<gene>
    <name evidence="3" type="ORF">ACFSKK_10110</name>
</gene>
<reference evidence="4" key="1">
    <citation type="journal article" date="2019" name="Int. J. Syst. Evol. Microbiol.">
        <title>The Global Catalogue of Microorganisms (GCM) 10K type strain sequencing project: providing services to taxonomists for standard genome sequencing and annotation.</title>
        <authorList>
            <consortium name="The Broad Institute Genomics Platform"/>
            <consortium name="The Broad Institute Genome Sequencing Center for Infectious Disease"/>
            <person name="Wu L."/>
            <person name="Ma J."/>
        </authorList>
    </citation>
    <scope>NUCLEOTIDE SEQUENCE [LARGE SCALE GENOMIC DNA]</scope>
    <source>
        <strain evidence="4">CGMCC 1.15474</strain>
    </source>
</reference>
<dbReference type="Proteomes" id="UP001597318">
    <property type="component" value="Unassembled WGS sequence"/>
</dbReference>
<feature type="domain" description="Calcineurin-like phosphoesterase" evidence="2">
    <location>
        <begin position="50"/>
        <end position="251"/>
    </location>
</feature>
<name>A0ABW5BV38_9BACI</name>
<evidence type="ECO:0000313" key="3">
    <source>
        <dbReference type="EMBL" id="MFD2214033.1"/>
    </source>
</evidence>
<keyword evidence="1" id="KW-1133">Transmembrane helix</keyword>
<dbReference type="PANTHER" id="PTHR31302:SF0">
    <property type="entry name" value="TRANSMEMBRANE PROTEIN WITH METALLOPHOSPHOESTERASE DOMAIN"/>
    <property type="match status" value="1"/>
</dbReference>
<keyword evidence="1" id="KW-0812">Transmembrane</keyword>
<dbReference type="InterPro" id="IPR029052">
    <property type="entry name" value="Metallo-depent_PP-like"/>
</dbReference>
<dbReference type="Pfam" id="PF00149">
    <property type="entry name" value="Metallophos"/>
    <property type="match status" value="1"/>
</dbReference>
<dbReference type="SUPFAM" id="SSF56300">
    <property type="entry name" value="Metallo-dependent phosphatases"/>
    <property type="match status" value="1"/>
</dbReference>
<keyword evidence="4" id="KW-1185">Reference proteome</keyword>
<dbReference type="PANTHER" id="PTHR31302">
    <property type="entry name" value="TRANSMEMBRANE PROTEIN WITH METALLOPHOSPHOESTERASE DOMAIN-RELATED"/>
    <property type="match status" value="1"/>
</dbReference>
<proteinExistence type="predicted"/>
<sequence>MTIRKKKILFVCLLFIITALVFYIVWDNNRINVVKKDVYIEELDSSLDGFKILQITDLHEKSFGEDQENLINEINALDYDAIIFTGDMLIRSNSTDYSAFFKLIEGIHNKENALFVSGNSDPENYVYNSEGKVEKHKFIKGMEERGVKLLESIHTINYGDARVQFVNFELSIIGPKIERSLPLETGKLPDNLEYRKELVAQLNNNLDDNPSSILIALNHYPVVDVKIDYLKNHDYYIFRDYDLIMAGHYHGGQIRLPFLGVLFVPEPYYERSGLFPPQNRVKGLWEYDGIKQYVSTGLGSSDTISFLKFRFFNTPEINLITLKRKG</sequence>
<accession>A0ABW5BV38</accession>
<evidence type="ECO:0000256" key="1">
    <source>
        <dbReference type="SAM" id="Phobius"/>
    </source>
</evidence>
<dbReference type="InterPro" id="IPR051158">
    <property type="entry name" value="Metallophosphoesterase_sf"/>
</dbReference>
<dbReference type="EMBL" id="JBHUIK010000002">
    <property type="protein sequence ID" value="MFD2214033.1"/>
    <property type="molecule type" value="Genomic_DNA"/>
</dbReference>
<dbReference type="InterPro" id="IPR004843">
    <property type="entry name" value="Calcineurin-like_PHP"/>
</dbReference>
<keyword evidence="1" id="KW-0472">Membrane</keyword>
<dbReference type="RefSeq" id="WP_247344389.1">
    <property type="nucleotide sequence ID" value="NZ_CP095550.1"/>
</dbReference>